<reference evidence="2 3" key="1">
    <citation type="submission" date="2017-07" db="EMBL/GenBank/DDBJ databases">
        <authorList>
            <person name="Sun Z.S."/>
            <person name="Albrecht U."/>
            <person name="Echele G."/>
            <person name="Lee C.C."/>
        </authorList>
    </citation>
    <scope>NUCLEOTIDE SEQUENCE [LARGE SCALE GENOMIC DNA]</scope>
    <source>
        <strain evidence="2 3">CGMCC 1.12672</strain>
    </source>
</reference>
<feature type="domain" description="DAGKc" evidence="1">
    <location>
        <begin position="1"/>
        <end position="101"/>
    </location>
</feature>
<dbReference type="Gene3D" id="2.60.200.40">
    <property type="match status" value="1"/>
</dbReference>
<dbReference type="Pfam" id="PF00781">
    <property type="entry name" value="DAGK_cat"/>
    <property type="match status" value="1"/>
</dbReference>
<sequence length="251" mass="26861">MHERGLALVGRTLFPVEALPDAAALAAAGVDTVVLFAGDGTINAAACALDRFEGTALILPGGTMNMLARVLHGDADAATIIAAAHEQERTRRLPLVEAGPHRAFVAAIIGPAAQWGSAREAARHGRLRRMVAAARLAWQRSFSRRRRVRVLGTERLGGAHQALIAVPGDAEHFEAAAITATRLLSLLRLGAAWLTDDWRHDPAVSRADVTALRLAARRTIPALFDGEPVNLPRNAEVRAGESRLRFITVRA</sequence>
<dbReference type="Gene3D" id="3.40.50.10330">
    <property type="entry name" value="Probable inorganic polyphosphate/atp-NAD kinase, domain 1"/>
    <property type="match status" value="1"/>
</dbReference>
<keyword evidence="3" id="KW-1185">Reference proteome</keyword>
<dbReference type="PROSITE" id="PS50146">
    <property type="entry name" value="DAGK"/>
    <property type="match status" value="1"/>
</dbReference>
<evidence type="ECO:0000313" key="2">
    <source>
        <dbReference type="EMBL" id="SOB87784.1"/>
    </source>
</evidence>
<dbReference type="InterPro" id="IPR016064">
    <property type="entry name" value="NAD/diacylglycerol_kinase_sf"/>
</dbReference>
<dbReference type="EMBL" id="OBMI01000003">
    <property type="protein sequence ID" value="SOB87784.1"/>
    <property type="molecule type" value="Genomic_DNA"/>
</dbReference>
<keyword evidence="2" id="KW-0418">Kinase</keyword>
<name>A0A285R1P4_9SPHN</name>
<dbReference type="Proteomes" id="UP000219494">
    <property type="component" value="Unassembled WGS sequence"/>
</dbReference>
<dbReference type="GO" id="GO:0016301">
    <property type="term" value="F:kinase activity"/>
    <property type="evidence" value="ECO:0007669"/>
    <property type="project" value="UniProtKB-KW"/>
</dbReference>
<gene>
    <name evidence="2" type="ORF">SAMN06297144_2921</name>
</gene>
<dbReference type="InterPro" id="IPR017438">
    <property type="entry name" value="ATP-NAD_kinase_N"/>
</dbReference>
<proteinExistence type="predicted"/>
<dbReference type="InterPro" id="IPR001206">
    <property type="entry name" value="Diacylglycerol_kinase_cat_dom"/>
</dbReference>
<dbReference type="AlphaFoldDB" id="A0A285R1P4"/>
<evidence type="ECO:0000259" key="1">
    <source>
        <dbReference type="PROSITE" id="PS50146"/>
    </source>
</evidence>
<protein>
    <submittedName>
        <fullName evidence="2">Diacylglycerol kinase family enzyme</fullName>
    </submittedName>
</protein>
<accession>A0A285R1P4</accession>
<dbReference type="SUPFAM" id="SSF111331">
    <property type="entry name" value="NAD kinase/diacylglycerol kinase-like"/>
    <property type="match status" value="1"/>
</dbReference>
<organism evidence="2 3">
    <name type="scientific">Sphingomonas guangdongensis</name>
    <dbReference type="NCBI Taxonomy" id="1141890"/>
    <lineage>
        <taxon>Bacteria</taxon>
        <taxon>Pseudomonadati</taxon>
        <taxon>Pseudomonadota</taxon>
        <taxon>Alphaproteobacteria</taxon>
        <taxon>Sphingomonadales</taxon>
        <taxon>Sphingomonadaceae</taxon>
        <taxon>Sphingomonas</taxon>
    </lineage>
</organism>
<keyword evidence="2" id="KW-0808">Transferase</keyword>
<evidence type="ECO:0000313" key="3">
    <source>
        <dbReference type="Proteomes" id="UP000219494"/>
    </source>
</evidence>